<sequence>MTTAGNGSGGRVPTRAMAVARAAGARSSTRRTLRCWCVARSRSITGRIRSATKTTCGRFRGSSAPRSIRRRPRSTSSTAAGPGTDWCGCGARSCTASIRMRDPITMAPPKTTNRIARFSILAFDRVVATVLFFFFILPLP</sequence>
<dbReference type="EMBL" id="HBUE01354182">
    <property type="protein sequence ID" value="CAG6604865.1"/>
    <property type="molecule type" value="Transcribed_RNA"/>
</dbReference>
<keyword evidence="2" id="KW-0812">Transmembrane</keyword>
<name>A0A8D8IHW5_CULPI</name>
<evidence type="ECO:0000256" key="2">
    <source>
        <dbReference type="SAM" id="Phobius"/>
    </source>
</evidence>
<accession>A0A8D8IHW5</accession>
<organism evidence="3">
    <name type="scientific">Culex pipiens</name>
    <name type="common">House mosquito</name>
    <dbReference type="NCBI Taxonomy" id="7175"/>
    <lineage>
        <taxon>Eukaryota</taxon>
        <taxon>Metazoa</taxon>
        <taxon>Ecdysozoa</taxon>
        <taxon>Arthropoda</taxon>
        <taxon>Hexapoda</taxon>
        <taxon>Insecta</taxon>
        <taxon>Pterygota</taxon>
        <taxon>Neoptera</taxon>
        <taxon>Endopterygota</taxon>
        <taxon>Diptera</taxon>
        <taxon>Nematocera</taxon>
        <taxon>Culicoidea</taxon>
        <taxon>Culicidae</taxon>
        <taxon>Culicinae</taxon>
        <taxon>Culicini</taxon>
        <taxon>Culex</taxon>
        <taxon>Culex</taxon>
    </lineage>
</organism>
<feature type="region of interest" description="Disordered" evidence="1">
    <location>
        <begin position="56"/>
        <end position="81"/>
    </location>
</feature>
<keyword evidence="2" id="KW-1133">Transmembrane helix</keyword>
<keyword evidence="2" id="KW-0472">Membrane</keyword>
<evidence type="ECO:0000256" key="1">
    <source>
        <dbReference type="SAM" id="MobiDB-lite"/>
    </source>
</evidence>
<protein>
    <submittedName>
        <fullName evidence="3">(northern house mosquito) hypothetical protein</fullName>
    </submittedName>
</protein>
<proteinExistence type="predicted"/>
<feature type="transmembrane region" description="Helical" evidence="2">
    <location>
        <begin position="115"/>
        <end position="137"/>
    </location>
</feature>
<reference evidence="3" key="1">
    <citation type="submission" date="2021-05" db="EMBL/GenBank/DDBJ databases">
        <authorList>
            <person name="Alioto T."/>
            <person name="Alioto T."/>
            <person name="Gomez Garrido J."/>
        </authorList>
    </citation>
    <scope>NUCLEOTIDE SEQUENCE</scope>
</reference>
<evidence type="ECO:0000313" key="3">
    <source>
        <dbReference type="EMBL" id="CAG6552542.1"/>
    </source>
</evidence>
<dbReference type="AlphaFoldDB" id="A0A8D8IHW5"/>
<dbReference type="EMBL" id="HBUE01247009">
    <property type="protein sequence ID" value="CAG6552542.1"/>
    <property type="molecule type" value="Transcribed_RNA"/>
</dbReference>